<dbReference type="GO" id="GO:0004553">
    <property type="term" value="F:hydrolase activity, hydrolyzing O-glycosyl compounds"/>
    <property type="evidence" value="ECO:0007669"/>
    <property type="project" value="InterPro"/>
</dbReference>
<sequence length="132" mass="15640">MVDWVPVRVYRNHADEGVAFPRWQPMTLKASLWNGDGWATRGGEDKVDWSKGPFVATLGDYKIDARVWKGNPRFCRAGSNSNWWNKPRLRSLTGRQRRLLRWVRKYHLIYDYCQDPERFHGQLPTECSLPKY</sequence>
<dbReference type="GO" id="GO:0048046">
    <property type="term" value="C:apoplast"/>
    <property type="evidence" value="ECO:0007669"/>
    <property type="project" value="InterPro"/>
</dbReference>
<name>A0A426YVB9_ENSVE</name>
<dbReference type="InterPro" id="IPR013320">
    <property type="entry name" value="ConA-like_dom_sf"/>
</dbReference>
<dbReference type="GO" id="GO:0044042">
    <property type="term" value="P:glucan metabolic process"/>
    <property type="evidence" value="ECO:0007669"/>
    <property type="project" value="InterPro"/>
</dbReference>
<organism evidence="8 9">
    <name type="scientific">Ensete ventricosum</name>
    <name type="common">Abyssinian banana</name>
    <name type="synonym">Musa ensete</name>
    <dbReference type="NCBI Taxonomy" id="4639"/>
    <lineage>
        <taxon>Eukaryota</taxon>
        <taxon>Viridiplantae</taxon>
        <taxon>Streptophyta</taxon>
        <taxon>Embryophyta</taxon>
        <taxon>Tracheophyta</taxon>
        <taxon>Spermatophyta</taxon>
        <taxon>Magnoliopsida</taxon>
        <taxon>Liliopsida</taxon>
        <taxon>Zingiberales</taxon>
        <taxon>Musaceae</taxon>
        <taxon>Ensete</taxon>
    </lineage>
</organism>
<dbReference type="InterPro" id="IPR010713">
    <property type="entry name" value="XET_C"/>
</dbReference>
<proteinExistence type="predicted"/>
<keyword evidence="4" id="KW-0326">Glycosidase</keyword>
<dbReference type="EMBL" id="AMZH03009985">
    <property type="protein sequence ID" value="RRT55655.1"/>
    <property type="molecule type" value="Genomic_DNA"/>
</dbReference>
<evidence type="ECO:0000256" key="4">
    <source>
        <dbReference type="ARBA" id="ARBA00023295"/>
    </source>
</evidence>
<dbReference type="InterPro" id="IPR044791">
    <property type="entry name" value="Beta-glucanase/XTH"/>
</dbReference>
<evidence type="ECO:0000256" key="2">
    <source>
        <dbReference type="ARBA" id="ARBA00022679"/>
    </source>
</evidence>
<evidence type="ECO:0000256" key="1">
    <source>
        <dbReference type="ARBA" id="ARBA00012152"/>
    </source>
</evidence>
<dbReference type="Pfam" id="PF06955">
    <property type="entry name" value="XET_C"/>
    <property type="match status" value="1"/>
</dbReference>
<feature type="domain" description="GH16" evidence="6">
    <location>
        <begin position="1"/>
        <end position="51"/>
    </location>
</feature>
<dbReference type="Proteomes" id="UP000287651">
    <property type="component" value="Unassembled WGS sequence"/>
</dbReference>
<evidence type="ECO:0000259" key="6">
    <source>
        <dbReference type="Pfam" id="PF00722"/>
    </source>
</evidence>
<dbReference type="PANTHER" id="PTHR31062">
    <property type="entry name" value="XYLOGLUCAN ENDOTRANSGLUCOSYLASE/HYDROLASE PROTEIN 8-RELATED"/>
    <property type="match status" value="1"/>
</dbReference>
<keyword evidence="2" id="KW-0808">Transferase</keyword>
<evidence type="ECO:0000256" key="3">
    <source>
        <dbReference type="ARBA" id="ARBA00022801"/>
    </source>
</evidence>
<evidence type="ECO:0000259" key="7">
    <source>
        <dbReference type="Pfam" id="PF06955"/>
    </source>
</evidence>
<dbReference type="InterPro" id="IPR000757">
    <property type="entry name" value="Beta-glucanase-like"/>
</dbReference>
<evidence type="ECO:0000256" key="5">
    <source>
        <dbReference type="ARBA" id="ARBA00034022"/>
    </source>
</evidence>
<dbReference type="AlphaFoldDB" id="A0A426YVB9"/>
<evidence type="ECO:0000313" key="9">
    <source>
        <dbReference type="Proteomes" id="UP000287651"/>
    </source>
</evidence>
<reference evidence="8 9" key="1">
    <citation type="journal article" date="2014" name="Agronomy (Basel)">
        <title>A Draft Genome Sequence for Ensete ventricosum, the Drought-Tolerant Tree Against Hunger.</title>
        <authorList>
            <person name="Harrison J."/>
            <person name="Moore K.A."/>
            <person name="Paszkiewicz K."/>
            <person name="Jones T."/>
            <person name="Grant M."/>
            <person name="Ambacheew D."/>
            <person name="Muzemil S."/>
            <person name="Studholme D.J."/>
        </authorList>
    </citation>
    <scope>NUCLEOTIDE SEQUENCE [LARGE SCALE GENOMIC DNA]</scope>
</reference>
<keyword evidence="3" id="KW-0378">Hydrolase</keyword>
<protein>
    <recommendedName>
        <fullName evidence="1">xyloglucan:xyloglucosyl transferase</fullName>
        <ecNumber evidence="1">2.4.1.207</ecNumber>
    </recommendedName>
</protein>
<gene>
    <name evidence="8" type="ORF">B296_00031547</name>
</gene>
<dbReference type="GO" id="GO:0016762">
    <property type="term" value="F:xyloglucan:xyloglucosyl transferase activity"/>
    <property type="evidence" value="ECO:0007669"/>
    <property type="project" value="UniProtKB-EC"/>
</dbReference>
<dbReference type="Gene3D" id="2.60.120.200">
    <property type="match status" value="1"/>
</dbReference>
<comment type="caution">
    <text evidence="8">The sequence shown here is derived from an EMBL/GenBank/DDBJ whole genome shotgun (WGS) entry which is preliminary data.</text>
</comment>
<dbReference type="Pfam" id="PF00722">
    <property type="entry name" value="Glyco_hydro_16"/>
    <property type="match status" value="1"/>
</dbReference>
<dbReference type="EC" id="2.4.1.207" evidence="1"/>
<accession>A0A426YVB9</accession>
<evidence type="ECO:0000313" key="8">
    <source>
        <dbReference type="EMBL" id="RRT55655.1"/>
    </source>
</evidence>
<dbReference type="SUPFAM" id="SSF49899">
    <property type="entry name" value="Concanavalin A-like lectins/glucanases"/>
    <property type="match status" value="1"/>
</dbReference>
<comment type="catalytic activity">
    <reaction evidence="5">
        <text>breaks a beta-(1-&gt;4) bond in the backbone of a xyloglucan and transfers the xyloglucanyl segment on to O-4 of the non-reducing terminal glucose residue of an acceptor, which can be a xyloglucan or an oligosaccharide of xyloglucan.</text>
        <dbReference type="EC" id="2.4.1.207"/>
    </reaction>
</comment>
<feature type="domain" description="Xyloglucan endo-transglycosylase C-terminal" evidence="7">
    <location>
        <begin position="79"/>
        <end position="127"/>
    </location>
</feature>